<dbReference type="AlphaFoldDB" id="A0A834SD37"/>
<comment type="caution">
    <text evidence="1">The sequence shown here is derived from an EMBL/GenBank/DDBJ whole genome shotgun (WGS) entry which is preliminary data.</text>
</comment>
<name>A0A834SD37_9FABA</name>
<proteinExistence type="predicted"/>
<keyword evidence="2" id="KW-1185">Reference proteome</keyword>
<dbReference type="EMBL" id="JAAIUW010000320">
    <property type="protein sequence ID" value="KAF7800576.1"/>
    <property type="molecule type" value="Genomic_DNA"/>
</dbReference>
<sequence length="36" mass="4385">MAWEEHGSCLNIFRMTNHVWISETFKNYEAKDLVRK</sequence>
<reference evidence="1" key="1">
    <citation type="submission" date="2020-09" db="EMBL/GenBank/DDBJ databases">
        <title>Genome-Enabled Discovery of Anthraquinone Biosynthesis in Senna tora.</title>
        <authorList>
            <person name="Kang S.-H."/>
            <person name="Pandey R.P."/>
            <person name="Lee C.-M."/>
            <person name="Sim J.-S."/>
            <person name="Jeong J.-T."/>
            <person name="Choi B.-S."/>
            <person name="Jung M."/>
            <person name="Ginzburg D."/>
            <person name="Zhao K."/>
            <person name="Won S.Y."/>
            <person name="Oh T.-J."/>
            <person name="Yu Y."/>
            <person name="Kim N.-H."/>
            <person name="Lee O.R."/>
            <person name="Lee T.-H."/>
            <person name="Bashyal P."/>
            <person name="Kim T.-S."/>
            <person name="Lee W.-H."/>
            <person name="Kawkins C."/>
            <person name="Kim C.-K."/>
            <person name="Kim J.S."/>
            <person name="Ahn B.O."/>
            <person name="Rhee S.Y."/>
            <person name="Sohng J.K."/>
        </authorList>
    </citation>
    <scope>NUCLEOTIDE SEQUENCE</scope>
    <source>
        <tissue evidence="1">Leaf</tissue>
    </source>
</reference>
<evidence type="ECO:0000313" key="1">
    <source>
        <dbReference type="EMBL" id="KAF7800576.1"/>
    </source>
</evidence>
<gene>
    <name evidence="1" type="ORF">G2W53_044993</name>
</gene>
<dbReference type="Proteomes" id="UP000634136">
    <property type="component" value="Unassembled WGS sequence"/>
</dbReference>
<organism evidence="1 2">
    <name type="scientific">Senna tora</name>
    <dbReference type="NCBI Taxonomy" id="362788"/>
    <lineage>
        <taxon>Eukaryota</taxon>
        <taxon>Viridiplantae</taxon>
        <taxon>Streptophyta</taxon>
        <taxon>Embryophyta</taxon>
        <taxon>Tracheophyta</taxon>
        <taxon>Spermatophyta</taxon>
        <taxon>Magnoliopsida</taxon>
        <taxon>eudicotyledons</taxon>
        <taxon>Gunneridae</taxon>
        <taxon>Pentapetalae</taxon>
        <taxon>rosids</taxon>
        <taxon>fabids</taxon>
        <taxon>Fabales</taxon>
        <taxon>Fabaceae</taxon>
        <taxon>Caesalpinioideae</taxon>
        <taxon>Cassia clade</taxon>
        <taxon>Senna</taxon>
    </lineage>
</organism>
<protein>
    <submittedName>
        <fullName evidence="1">Uncharacterized protein</fullName>
    </submittedName>
</protein>
<accession>A0A834SD37</accession>
<evidence type="ECO:0000313" key="2">
    <source>
        <dbReference type="Proteomes" id="UP000634136"/>
    </source>
</evidence>